<accession>A0AA96Y670</accession>
<name>A0AA96Y670_9CYAN</name>
<protein>
    <submittedName>
        <fullName evidence="2">Uncharacterized protein</fullName>
    </submittedName>
</protein>
<gene>
    <name evidence="2" type="ORF">HNI00_17680</name>
</gene>
<dbReference type="RefSeq" id="WP_316788019.1">
    <property type="nucleotide sequence ID" value="NZ_CP053540.1"/>
</dbReference>
<feature type="region of interest" description="Disordered" evidence="1">
    <location>
        <begin position="25"/>
        <end position="52"/>
    </location>
</feature>
<proteinExistence type="predicted"/>
<dbReference type="EMBL" id="CP053540">
    <property type="protein sequence ID" value="WOB44775.1"/>
    <property type="molecule type" value="Genomic_DNA"/>
</dbReference>
<dbReference type="KEGG" id="tog:HNI00_17680"/>
<evidence type="ECO:0000313" key="2">
    <source>
        <dbReference type="EMBL" id="WOB44775.1"/>
    </source>
</evidence>
<sequence>MHNPPRFFTFLNFTPHHIALLGTVHLPNASPNSSMGTGGKPSKHGDRPSAGIMADSRFAEFQSGLAAGKKLSLVTGRSPADLPVVA</sequence>
<reference evidence="2" key="1">
    <citation type="submission" date="2020-05" db="EMBL/GenBank/DDBJ databases">
        <authorList>
            <person name="Zhu T."/>
            <person name="Keshari N."/>
            <person name="Lu X."/>
        </authorList>
    </citation>
    <scope>NUCLEOTIDE SEQUENCE</scope>
    <source>
        <strain evidence="2">NK1-22</strain>
    </source>
</reference>
<evidence type="ECO:0000256" key="1">
    <source>
        <dbReference type="SAM" id="MobiDB-lite"/>
    </source>
</evidence>
<organism evidence="2">
    <name type="scientific">Thermoleptolyngbya oregonensis NK1-22</name>
    <dbReference type="NCBI Taxonomy" id="2547457"/>
    <lineage>
        <taxon>Bacteria</taxon>
        <taxon>Bacillati</taxon>
        <taxon>Cyanobacteriota</taxon>
        <taxon>Cyanophyceae</taxon>
        <taxon>Oculatellales</taxon>
        <taxon>Oculatellaceae</taxon>
        <taxon>Thermoleptolyngbya</taxon>
    </lineage>
</organism>
<dbReference type="AlphaFoldDB" id="A0AA96Y670"/>